<keyword evidence="4" id="KW-0997">Cell inner membrane</keyword>
<dbReference type="InterPro" id="IPR003593">
    <property type="entry name" value="AAA+_ATPase"/>
</dbReference>
<evidence type="ECO:0000256" key="9">
    <source>
        <dbReference type="ARBA" id="ARBA00023136"/>
    </source>
</evidence>
<keyword evidence="1" id="KW-0813">Transport</keyword>
<keyword evidence="12" id="KW-1185">Reference proteome</keyword>
<dbReference type="Gene3D" id="3.40.50.300">
    <property type="entry name" value="P-loop containing nucleotide triphosphate hydrolases"/>
    <property type="match status" value="1"/>
</dbReference>
<keyword evidence="3" id="KW-0410">Iron transport</keyword>
<evidence type="ECO:0000256" key="3">
    <source>
        <dbReference type="ARBA" id="ARBA00022496"/>
    </source>
</evidence>
<dbReference type="PANTHER" id="PTHR42781:SF4">
    <property type="entry name" value="SPERMIDINE_PUTRESCINE IMPORT ATP-BINDING PROTEIN POTA"/>
    <property type="match status" value="1"/>
</dbReference>
<comment type="caution">
    <text evidence="11">The sequence shown here is derived from an EMBL/GenBank/DDBJ whole genome shotgun (WGS) entry which is preliminary data.</text>
</comment>
<dbReference type="InterPro" id="IPR050093">
    <property type="entry name" value="ABC_SmlMolc_Importer"/>
</dbReference>
<dbReference type="SUPFAM" id="SSF52540">
    <property type="entry name" value="P-loop containing nucleoside triphosphate hydrolases"/>
    <property type="match status" value="1"/>
</dbReference>
<evidence type="ECO:0000256" key="8">
    <source>
        <dbReference type="ARBA" id="ARBA00023065"/>
    </source>
</evidence>
<keyword evidence="8" id="KW-0406">Ion transport</keyword>
<evidence type="ECO:0000256" key="5">
    <source>
        <dbReference type="ARBA" id="ARBA00022741"/>
    </source>
</evidence>
<keyword evidence="9" id="KW-0472">Membrane</keyword>
<gene>
    <name evidence="11" type="ORF">FHP08_05360</name>
</gene>
<dbReference type="PANTHER" id="PTHR42781">
    <property type="entry name" value="SPERMIDINE/PUTRESCINE IMPORT ATP-BINDING PROTEIN POTA"/>
    <property type="match status" value="1"/>
</dbReference>
<dbReference type="RefSeq" id="WP_147703296.1">
    <property type="nucleotide sequence ID" value="NZ_VDUY01000002.1"/>
</dbReference>
<dbReference type="SMART" id="SM00382">
    <property type="entry name" value="AAA"/>
    <property type="match status" value="1"/>
</dbReference>
<dbReference type="OrthoDB" id="5298774at2"/>
<dbReference type="GO" id="GO:0016887">
    <property type="term" value="F:ATP hydrolysis activity"/>
    <property type="evidence" value="ECO:0007669"/>
    <property type="project" value="InterPro"/>
</dbReference>
<dbReference type="Pfam" id="PF00005">
    <property type="entry name" value="ABC_tran"/>
    <property type="match status" value="1"/>
</dbReference>
<keyword evidence="7" id="KW-0408">Iron</keyword>
<keyword evidence="5" id="KW-0547">Nucleotide-binding</keyword>
<protein>
    <submittedName>
        <fullName evidence="11">ABC transporter ATP-binding protein</fullName>
    </submittedName>
</protein>
<evidence type="ECO:0000313" key="11">
    <source>
        <dbReference type="EMBL" id="TXL67047.1"/>
    </source>
</evidence>
<dbReference type="InterPro" id="IPR017871">
    <property type="entry name" value="ABC_transporter-like_CS"/>
</dbReference>
<evidence type="ECO:0000256" key="2">
    <source>
        <dbReference type="ARBA" id="ARBA00022475"/>
    </source>
</evidence>
<accession>A0A5C8P1A8</accession>
<reference evidence="11 12" key="1">
    <citation type="submission" date="2019-06" db="EMBL/GenBank/DDBJ databases">
        <title>Quisquiliibacterium sp. nov., isolated from a maize field.</title>
        <authorList>
            <person name="Lin S.-Y."/>
            <person name="Tsai C.-F."/>
            <person name="Young C.-C."/>
        </authorList>
    </citation>
    <scope>NUCLEOTIDE SEQUENCE [LARGE SCALE GENOMIC DNA]</scope>
    <source>
        <strain evidence="11 12">CC-CFT501</strain>
    </source>
</reference>
<evidence type="ECO:0000313" key="12">
    <source>
        <dbReference type="Proteomes" id="UP000321548"/>
    </source>
</evidence>
<dbReference type="GO" id="GO:0005524">
    <property type="term" value="F:ATP binding"/>
    <property type="evidence" value="ECO:0007669"/>
    <property type="project" value="UniProtKB-KW"/>
</dbReference>
<evidence type="ECO:0000256" key="1">
    <source>
        <dbReference type="ARBA" id="ARBA00022448"/>
    </source>
</evidence>
<dbReference type="InterPro" id="IPR027417">
    <property type="entry name" value="P-loop_NTPase"/>
</dbReference>
<evidence type="ECO:0000256" key="4">
    <source>
        <dbReference type="ARBA" id="ARBA00022519"/>
    </source>
</evidence>
<dbReference type="InterPro" id="IPR015853">
    <property type="entry name" value="ABC_transpr_FbpC"/>
</dbReference>
<dbReference type="Proteomes" id="UP000321548">
    <property type="component" value="Unassembled WGS sequence"/>
</dbReference>
<keyword evidence="2" id="KW-1003">Cell membrane</keyword>
<sequence length="390" mass="42265">MPDGLRTEAPPLRAPGLQVCLAQPGPIPLDLSLHCAPGELLSLVGPSGSGKTTILRAIAGLYRPSNGRVSCRDETWLDTAAGIDLSARRRAVGMVFQSYALFPHLSALGNVLEAVPRKLPDREGRAIRLLQRVNLQGLEERLPGQLSGGQQQRVAVARALAREPAVLLLDEPFSAVDKVTREKLYGELAELRRALAIPILLVTHDLDEATLLSDRLALLSRGRVLQAGAPLEVLHRPRSVEVARLAGMKNIFPARVLRHDPDEDTTWIAWEGLPVRAPLADSLRAGEEVAWAIPTDAVLLLSAFRPTPPGDTRFDARITRIIALGAQLHVTVQPFDRPGLPMTLTVARHIAERQALREGDPVPLRLRSRSIQLMPPAPGAASRMAESAGD</sequence>
<dbReference type="SUPFAM" id="SSF50331">
    <property type="entry name" value="MOP-like"/>
    <property type="match status" value="1"/>
</dbReference>
<dbReference type="CDD" id="cd03259">
    <property type="entry name" value="ABC_Carb_Solutes_like"/>
    <property type="match status" value="1"/>
</dbReference>
<proteinExistence type="predicted"/>
<dbReference type="PROSITE" id="PS50893">
    <property type="entry name" value="ABC_TRANSPORTER_2"/>
    <property type="match status" value="1"/>
</dbReference>
<evidence type="ECO:0000256" key="7">
    <source>
        <dbReference type="ARBA" id="ARBA00023004"/>
    </source>
</evidence>
<keyword evidence="6 11" id="KW-0067">ATP-binding</keyword>
<dbReference type="AlphaFoldDB" id="A0A5C8P1A8"/>
<dbReference type="InterPro" id="IPR003439">
    <property type="entry name" value="ABC_transporter-like_ATP-bd"/>
</dbReference>
<dbReference type="GO" id="GO:0015408">
    <property type="term" value="F:ABC-type ferric iron transporter activity"/>
    <property type="evidence" value="ECO:0007669"/>
    <property type="project" value="InterPro"/>
</dbReference>
<dbReference type="EMBL" id="VDUY01000002">
    <property type="protein sequence ID" value="TXL67047.1"/>
    <property type="molecule type" value="Genomic_DNA"/>
</dbReference>
<feature type="domain" description="ABC transporter" evidence="10">
    <location>
        <begin position="12"/>
        <end position="246"/>
    </location>
</feature>
<organism evidence="11 12">
    <name type="scientific">Zeimonas arvi</name>
    <dbReference type="NCBI Taxonomy" id="2498847"/>
    <lineage>
        <taxon>Bacteria</taxon>
        <taxon>Pseudomonadati</taxon>
        <taxon>Pseudomonadota</taxon>
        <taxon>Betaproteobacteria</taxon>
        <taxon>Burkholderiales</taxon>
        <taxon>Burkholderiaceae</taxon>
        <taxon>Zeimonas</taxon>
    </lineage>
</organism>
<dbReference type="GO" id="GO:0016020">
    <property type="term" value="C:membrane"/>
    <property type="evidence" value="ECO:0007669"/>
    <property type="project" value="InterPro"/>
</dbReference>
<dbReference type="InterPro" id="IPR008995">
    <property type="entry name" value="Mo/tungstate-bd_C_term_dom"/>
</dbReference>
<dbReference type="PROSITE" id="PS00211">
    <property type="entry name" value="ABC_TRANSPORTER_1"/>
    <property type="match status" value="1"/>
</dbReference>
<evidence type="ECO:0000256" key="6">
    <source>
        <dbReference type="ARBA" id="ARBA00022840"/>
    </source>
</evidence>
<evidence type="ECO:0000259" key="10">
    <source>
        <dbReference type="PROSITE" id="PS50893"/>
    </source>
</evidence>
<name>A0A5C8P1A8_9BURK</name>